<reference evidence="1" key="1">
    <citation type="submission" date="2021-07" db="EMBL/GenBank/DDBJ databases">
        <title>Draft genome of Mortierella alpina, strain LL118, isolated from an aspen leaf litter sample.</title>
        <authorList>
            <person name="Yang S."/>
            <person name="Vinatzer B.A."/>
        </authorList>
    </citation>
    <scope>NUCLEOTIDE SEQUENCE</scope>
    <source>
        <strain evidence="1">LL118</strain>
    </source>
</reference>
<dbReference type="AlphaFoldDB" id="A0A9P7ZY36"/>
<protein>
    <recommendedName>
        <fullName evidence="3">Glycoside hydrolase family 42 N-terminal domain-containing protein</fullName>
    </recommendedName>
</protein>
<accession>A0A9P7ZY36</accession>
<dbReference type="EMBL" id="JAIFTL010000487">
    <property type="protein sequence ID" value="KAG9319336.1"/>
    <property type="molecule type" value="Genomic_DNA"/>
</dbReference>
<evidence type="ECO:0000313" key="2">
    <source>
        <dbReference type="Proteomes" id="UP000717515"/>
    </source>
</evidence>
<feature type="non-terminal residue" evidence="1">
    <location>
        <position position="1"/>
    </location>
</feature>
<sequence length="358" mass="40952">FILPQSLSNNIMASFGTEIEPRLSPFIWRTLRNIKAATMVTLGVTMLARSVVGASKPVTHFVFAEDGNLTAVADIIRRPDIHGVQMIYNWKQLETSKGEYDFAAIESDLKSLQEIDLSKTLFVQLQDRFDVPGNKSRRIPNYLLVEPEYEGGLMMQVSPETHLPNGWQTKHWVLPVRQRFQALLSALAKQFDGRISGLNLPESAIDYDGTLPTSLCDAYFHAEMENLKHASSVFKKSMVIQYVNAWPCETPDHMPYMTQVFLEASEKKTFGLGGPDVIPWNEDFRLEHSYEFFRKHRHQDQLSHVAMAVQTPDFDYINPRTHKTNTIDDFKSFTEDYLGADIIFWTSHVFNATYPPPL</sequence>
<comment type="caution">
    <text evidence="1">The sequence shown here is derived from an EMBL/GenBank/DDBJ whole genome shotgun (WGS) entry which is preliminary data.</text>
</comment>
<evidence type="ECO:0008006" key="3">
    <source>
        <dbReference type="Google" id="ProtNLM"/>
    </source>
</evidence>
<proteinExistence type="predicted"/>
<gene>
    <name evidence="1" type="ORF">KVV02_004631</name>
</gene>
<evidence type="ECO:0000313" key="1">
    <source>
        <dbReference type="EMBL" id="KAG9319336.1"/>
    </source>
</evidence>
<organism evidence="1 2">
    <name type="scientific">Mortierella alpina</name>
    <name type="common">Oleaginous fungus</name>
    <name type="synonym">Mortierella renispora</name>
    <dbReference type="NCBI Taxonomy" id="64518"/>
    <lineage>
        <taxon>Eukaryota</taxon>
        <taxon>Fungi</taxon>
        <taxon>Fungi incertae sedis</taxon>
        <taxon>Mucoromycota</taxon>
        <taxon>Mortierellomycotina</taxon>
        <taxon>Mortierellomycetes</taxon>
        <taxon>Mortierellales</taxon>
        <taxon>Mortierellaceae</taxon>
        <taxon>Mortierella</taxon>
    </lineage>
</organism>
<dbReference type="Proteomes" id="UP000717515">
    <property type="component" value="Unassembled WGS sequence"/>
</dbReference>
<name>A0A9P7ZY36_MORAP</name>